<organism evidence="1">
    <name type="scientific">candidate division WOR-3 bacterium</name>
    <dbReference type="NCBI Taxonomy" id="2052148"/>
    <lineage>
        <taxon>Bacteria</taxon>
        <taxon>Bacteria division WOR-3</taxon>
    </lineage>
</organism>
<dbReference type="AlphaFoldDB" id="A0A7C4TIS6"/>
<name>A0A7C4TIS6_UNCW3</name>
<accession>A0A7C4TIS6</accession>
<evidence type="ECO:0000313" key="1">
    <source>
        <dbReference type="EMBL" id="HGV97949.1"/>
    </source>
</evidence>
<dbReference type="EMBL" id="DTGZ01000125">
    <property type="protein sequence ID" value="HGV97949.1"/>
    <property type="molecule type" value="Genomic_DNA"/>
</dbReference>
<protein>
    <recommendedName>
        <fullName evidence="2">Isochorismatase family protein</fullName>
    </recommendedName>
</protein>
<evidence type="ECO:0008006" key="2">
    <source>
        <dbReference type="Google" id="ProtNLM"/>
    </source>
</evidence>
<gene>
    <name evidence="1" type="ORF">ENV60_06605</name>
</gene>
<comment type="caution">
    <text evidence="1">The sequence shown here is derived from an EMBL/GenBank/DDBJ whole genome shotgun (WGS) entry which is preliminary data.</text>
</comment>
<proteinExistence type="predicted"/>
<dbReference type="SUPFAM" id="SSF52499">
    <property type="entry name" value="Isochorismatase-like hydrolases"/>
    <property type="match status" value="1"/>
</dbReference>
<dbReference type="InterPro" id="IPR036380">
    <property type="entry name" value="Isochorismatase-like_sf"/>
</dbReference>
<reference evidence="1" key="1">
    <citation type="journal article" date="2020" name="mSystems">
        <title>Genome- and Community-Level Interaction Insights into Carbon Utilization and Element Cycling Functions of Hydrothermarchaeota in Hydrothermal Sediment.</title>
        <authorList>
            <person name="Zhou Z."/>
            <person name="Liu Y."/>
            <person name="Xu W."/>
            <person name="Pan J."/>
            <person name="Luo Z.H."/>
            <person name="Li M."/>
        </authorList>
    </citation>
    <scope>NUCLEOTIDE SEQUENCE [LARGE SCALE GENOMIC DNA]</scope>
    <source>
        <strain evidence="1">SpSt-774</strain>
    </source>
</reference>
<sequence>MTKDNYLTLKNIQLKTERFMKALKNLYHLPEMDFNPDASALLVIDMQKYFLSENSHAFLPASRAIIPQIKKLIRYFIKKKDQ</sequence>
<dbReference type="Gene3D" id="3.40.50.850">
    <property type="entry name" value="Isochorismatase-like"/>
    <property type="match status" value="1"/>
</dbReference>